<keyword evidence="2" id="KW-1185">Reference proteome</keyword>
<accession>A0A176WCP0</accession>
<dbReference type="AlphaFoldDB" id="A0A176WCP0"/>
<comment type="caution">
    <text evidence="1">The sequence shown here is derived from an EMBL/GenBank/DDBJ whole genome shotgun (WGS) entry which is preliminary data.</text>
</comment>
<evidence type="ECO:0000313" key="2">
    <source>
        <dbReference type="Proteomes" id="UP000077202"/>
    </source>
</evidence>
<reference evidence="1" key="1">
    <citation type="submission" date="2016-03" db="EMBL/GenBank/DDBJ databases">
        <title>Mechanisms controlling the formation of the plant cell surface in tip-growing cells are functionally conserved among land plants.</title>
        <authorList>
            <person name="Honkanen S."/>
            <person name="Jones V.A."/>
            <person name="Morieri G."/>
            <person name="Champion C."/>
            <person name="Hetherington A.J."/>
            <person name="Kelly S."/>
            <person name="Saint-Marcoux D."/>
            <person name="Proust H."/>
            <person name="Prescott H."/>
            <person name="Dolan L."/>
        </authorList>
    </citation>
    <scope>NUCLEOTIDE SEQUENCE [LARGE SCALE GENOMIC DNA]</scope>
    <source>
        <tissue evidence="1">Whole gametophyte</tissue>
    </source>
</reference>
<proteinExistence type="predicted"/>
<sequence>MEAAGTYASDLVHSRPSHLAWHGSAMLLFDMISGRLSIPLELLLLQQQQSTTAQVALRLAWPPAAGGEKAWALVMTRTRIINRAKAL</sequence>
<dbReference type="Proteomes" id="UP000077202">
    <property type="component" value="Unassembled WGS sequence"/>
</dbReference>
<dbReference type="EMBL" id="LVLJ01001352">
    <property type="protein sequence ID" value="OAE30142.1"/>
    <property type="molecule type" value="Genomic_DNA"/>
</dbReference>
<name>A0A176WCP0_MARPO</name>
<organism evidence="1 2">
    <name type="scientific">Marchantia polymorpha subsp. ruderalis</name>
    <dbReference type="NCBI Taxonomy" id="1480154"/>
    <lineage>
        <taxon>Eukaryota</taxon>
        <taxon>Viridiplantae</taxon>
        <taxon>Streptophyta</taxon>
        <taxon>Embryophyta</taxon>
        <taxon>Marchantiophyta</taxon>
        <taxon>Marchantiopsida</taxon>
        <taxon>Marchantiidae</taxon>
        <taxon>Marchantiales</taxon>
        <taxon>Marchantiaceae</taxon>
        <taxon>Marchantia</taxon>
    </lineage>
</organism>
<protein>
    <submittedName>
        <fullName evidence="1">Uncharacterized protein</fullName>
    </submittedName>
</protein>
<gene>
    <name evidence="1" type="ORF">AXG93_246s1130</name>
</gene>
<evidence type="ECO:0000313" key="1">
    <source>
        <dbReference type="EMBL" id="OAE30142.1"/>
    </source>
</evidence>